<gene>
    <name evidence="2" type="ORF">E2C01_021199</name>
</gene>
<name>A0A5B7E4B9_PORTR</name>
<evidence type="ECO:0000313" key="2">
    <source>
        <dbReference type="EMBL" id="MPC28006.1"/>
    </source>
</evidence>
<keyword evidence="3" id="KW-1185">Reference proteome</keyword>
<sequence length="234" mass="25611">MLVISFSSSIDRGIILWGNKQHLVPVHVGDDAFTQGAHHLAQREVPQVHVRNRGSLQGAVSLPEQCGFNEEVRFTCSIPAKLKDSLPDLCCGGGETRRQHNLPLRQPHSHWGTEKPRSRLHCCTILTKAASTLPPLREAATARYDLKNGKYSMGLGLLGGLLHGLKSYEGAEKERQLHYRFCPHHSPKDARTGVPAGMPYQCTFSLPASFPESTTSGRNSKGNPAPCSSSVFHS</sequence>
<dbReference type="EMBL" id="VSRR010001839">
    <property type="protein sequence ID" value="MPC28006.1"/>
    <property type="molecule type" value="Genomic_DNA"/>
</dbReference>
<accession>A0A5B7E4B9</accession>
<protein>
    <submittedName>
        <fullName evidence="2">Uncharacterized protein</fullName>
    </submittedName>
</protein>
<dbReference type="Proteomes" id="UP000324222">
    <property type="component" value="Unassembled WGS sequence"/>
</dbReference>
<feature type="region of interest" description="Disordered" evidence="1">
    <location>
        <begin position="213"/>
        <end position="234"/>
    </location>
</feature>
<proteinExistence type="predicted"/>
<evidence type="ECO:0000313" key="3">
    <source>
        <dbReference type="Proteomes" id="UP000324222"/>
    </source>
</evidence>
<evidence type="ECO:0000256" key="1">
    <source>
        <dbReference type="SAM" id="MobiDB-lite"/>
    </source>
</evidence>
<organism evidence="2 3">
    <name type="scientific">Portunus trituberculatus</name>
    <name type="common">Swimming crab</name>
    <name type="synonym">Neptunus trituberculatus</name>
    <dbReference type="NCBI Taxonomy" id="210409"/>
    <lineage>
        <taxon>Eukaryota</taxon>
        <taxon>Metazoa</taxon>
        <taxon>Ecdysozoa</taxon>
        <taxon>Arthropoda</taxon>
        <taxon>Crustacea</taxon>
        <taxon>Multicrustacea</taxon>
        <taxon>Malacostraca</taxon>
        <taxon>Eumalacostraca</taxon>
        <taxon>Eucarida</taxon>
        <taxon>Decapoda</taxon>
        <taxon>Pleocyemata</taxon>
        <taxon>Brachyura</taxon>
        <taxon>Eubrachyura</taxon>
        <taxon>Portunoidea</taxon>
        <taxon>Portunidae</taxon>
        <taxon>Portuninae</taxon>
        <taxon>Portunus</taxon>
    </lineage>
</organism>
<dbReference type="AlphaFoldDB" id="A0A5B7E4B9"/>
<reference evidence="2 3" key="1">
    <citation type="submission" date="2019-05" db="EMBL/GenBank/DDBJ databases">
        <title>Another draft genome of Portunus trituberculatus and its Hox gene families provides insights of decapod evolution.</title>
        <authorList>
            <person name="Jeong J.-H."/>
            <person name="Song I."/>
            <person name="Kim S."/>
            <person name="Choi T."/>
            <person name="Kim D."/>
            <person name="Ryu S."/>
            <person name="Kim W."/>
        </authorList>
    </citation>
    <scope>NUCLEOTIDE SEQUENCE [LARGE SCALE GENOMIC DNA]</scope>
    <source>
        <tissue evidence="2">Muscle</tissue>
    </source>
</reference>
<comment type="caution">
    <text evidence="2">The sequence shown here is derived from an EMBL/GenBank/DDBJ whole genome shotgun (WGS) entry which is preliminary data.</text>
</comment>